<dbReference type="InterPro" id="IPR007624">
    <property type="entry name" value="RNA_pol_sigma70_r3"/>
</dbReference>
<keyword evidence="4" id="KW-0804">Transcription</keyword>
<dbReference type="GO" id="GO:0006352">
    <property type="term" value="P:DNA-templated transcription initiation"/>
    <property type="evidence" value="ECO:0007669"/>
    <property type="project" value="InterPro"/>
</dbReference>
<dbReference type="Gene3D" id="1.10.10.10">
    <property type="entry name" value="Winged helix-like DNA-binding domain superfamily/Winged helix DNA-binding domain"/>
    <property type="match status" value="2"/>
</dbReference>
<dbReference type="GO" id="GO:0003677">
    <property type="term" value="F:DNA binding"/>
    <property type="evidence" value="ECO:0007669"/>
    <property type="project" value="UniProtKB-KW"/>
</dbReference>
<sequence>MKHPHFHFPRHREDIERYQRDLAKLPVLGAEEVHSLLLRAREGDMEAREQLVLAHLRLVVRIAFLYTGYGLALADMISEGNLGLLRAVELYDLKHGVAFETYASVWIRQRIHRAITAQAKVVRIPIWRSQRLRKLDRLHADLTAELGRDATLQDLAERLGMGEEDVAAISQDRTMVDSIDDLDDSAQSMYLMDERDVLPVERLSREELDEEIYACLDELDDHELQVLSLKFGLGDDEPSSYREMAPQLGRNREWVRKVGERAIGKLRESLTKMGGIPRRMVDARRIKTEQRLKEIKKSKKSPESLSLKNSMLIPWVETLMTTL</sequence>
<dbReference type="PRINTS" id="PR00046">
    <property type="entry name" value="SIGMA70FCT"/>
</dbReference>
<dbReference type="Proteomes" id="UP000306196">
    <property type="component" value="Unassembled WGS sequence"/>
</dbReference>
<dbReference type="InterPro" id="IPR013324">
    <property type="entry name" value="RNA_pol_sigma_r3/r4-like"/>
</dbReference>
<comment type="caution">
    <text evidence="6">The sequence shown here is derived from an EMBL/GenBank/DDBJ whole genome shotgun (WGS) entry which is preliminary data.</text>
</comment>
<evidence type="ECO:0000313" key="7">
    <source>
        <dbReference type="Proteomes" id="UP000306196"/>
    </source>
</evidence>
<dbReference type="InterPro" id="IPR014284">
    <property type="entry name" value="RNA_pol_sigma-70_dom"/>
</dbReference>
<dbReference type="AlphaFoldDB" id="A0A5R8KCS0"/>
<dbReference type="Pfam" id="PF04542">
    <property type="entry name" value="Sigma70_r2"/>
    <property type="match status" value="1"/>
</dbReference>
<keyword evidence="1" id="KW-0805">Transcription regulation</keyword>
<reference evidence="6 7" key="1">
    <citation type="submission" date="2019-05" db="EMBL/GenBank/DDBJ databases">
        <title>Verrucobacter flavum gen. nov., sp. nov. a new member of the family Verrucomicrobiaceae.</title>
        <authorList>
            <person name="Szuroczki S."/>
            <person name="Abbaszade G."/>
            <person name="Szabo A."/>
            <person name="Felfoldi T."/>
            <person name="Schumann P."/>
            <person name="Boka K."/>
            <person name="Keki Z."/>
            <person name="Toumi M."/>
            <person name="Toth E."/>
        </authorList>
    </citation>
    <scope>NUCLEOTIDE SEQUENCE [LARGE SCALE GENOMIC DNA]</scope>
    <source>
        <strain evidence="6 7">MG-N-17</strain>
    </source>
</reference>
<keyword evidence="2" id="KW-0731">Sigma factor</keyword>
<dbReference type="RefSeq" id="WP_138087140.1">
    <property type="nucleotide sequence ID" value="NZ_VAUV01000010.1"/>
</dbReference>
<dbReference type="PANTHER" id="PTHR30603">
    <property type="entry name" value="RNA POLYMERASE SIGMA FACTOR RPO"/>
    <property type="match status" value="1"/>
</dbReference>
<dbReference type="Pfam" id="PF04539">
    <property type="entry name" value="Sigma70_r3"/>
    <property type="match status" value="1"/>
</dbReference>
<dbReference type="InterPro" id="IPR007627">
    <property type="entry name" value="RNA_pol_sigma70_r2"/>
</dbReference>
<keyword evidence="7" id="KW-1185">Reference proteome</keyword>
<dbReference type="SUPFAM" id="SSF88946">
    <property type="entry name" value="Sigma2 domain of RNA polymerase sigma factors"/>
    <property type="match status" value="1"/>
</dbReference>
<dbReference type="Pfam" id="PF04545">
    <property type="entry name" value="Sigma70_r4"/>
    <property type="match status" value="1"/>
</dbReference>
<dbReference type="InterPro" id="IPR050239">
    <property type="entry name" value="Sigma-70_RNA_pol_init_factors"/>
</dbReference>
<dbReference type="EMBL" id="VAUV01000010">
    <property type="protein sequence ID" value="TLD70083.1"/>
    <property type="molecule type" value="Genomic_DNA"/>
</dbReference>
<organism evidence="6 7">
    <name type="scientific">Phragmitibacter flavus</name>
    <dbReference type="NCBI Taxonomy" id="2576071"/>
    <lineage>
        <taxon>Bacteria</taxon>
        <taxon>Pseudomonadati</taxon>
        <taxon>Verrucomicrobiota</taxon>
        <taxon>Verrucomicrobiia</taxon>
        <taxon>Verrucomicrobiales</taxon>
        <taxon>Verrucomicrobiaceae</taxon>
        <taxon>Phragmitibacter</taxon>
    </lineage>
</organism>
<dbReference type="OrthoDB" id="9809557at2"/>
<dbReference type="InterPro" id="IPR000943">
    <property type="entry name" value="RNA_pol_sigma70"/>
</dbReference>
<evidence type="ECO:0000256" key="2">
    <source>
        <dbReference type="ARBA" id="ARBA00023082"/>
    </source>
</evidence>
<dbReference type="GO" id="GO:0016987">
    <property type="term" value="F:sigma factor activity"/>
    <property type="evidence" value="ECO:0007669"/>
    <property type="project" value="UniProtKB-KW"/>
</dbReference>
<dbReference type="InterPro" id="IPR036388">
    <property type="entry name" value="WH-like_DNA-bd_sf"/>
</dbReference>
<dbReference type="SUPFAM" id="SSF88659">
    <property type="entry name" value="Sigma3 and sigma4 domains of RNA polymerase sigma factors"/>
    <property type="match status" value="2"/>
</dbReference>
<evidence type="ECO:0000256" key="4">
    <source>
        <dbReference type="ARBA" id="ARBA00023163"/>
    </source>
</evidence>
<evidence type="ECO:0000313" key="6">
    <source>
        <dbReference type="EMBL" id="TLD70083.1"/>
    </source>
</evidence>
<evidence type="ECO:0000256" key="3">
    <source>
        <dbReference type="ARBA" id="ARBA00023125"/>
    </source>
</evidence>
<dbReference type="PROSITE" id="PS00715">
    <property type="entry name" value="SIGMA70_1"/>
    <property type="match status" value="1"/>
</dbReference>
<evidence type="ECO:0000259" key="5">
    <source>
        <dbReference type="PROSITE" id="PS00715"/>
    </source>
</evidence>
<accession>A0A5R8KCS0</accession>
<dbReference type="InterPro" id="IPR007630">
    <property type="entry name" value="RNA_pol_sigma70_r4"/>
</dbReference>
<dbReference type="InterPro" id="IPR013325">
    <property type="entry name" value="RNA_pol_sigma_r2"/>
</dbReference>
<dbReference type="NCBIfam" id="TIGR02937">
    <property type="entry name" value="sigma70-ECF"/>
    <property type="match status" value="1"/>
</dbReference>
<dbReference type="Gene3D" id="1.10.601.10">
    <property type="entry name" value="RNA Polymerase Primary Sigma Factor"/>
    <property type="match status" value="1"/>
</dbReference>
<evidence type="ECO:0000256" key="1">
    <source>
        <dbReference type="ARBA" id="ARBA00023015"/>
    </source>
</evidence>
<protein>
    <submittedName>
        <fullName evidence="6">RNA polymerase sigma factor RpoD/SigA</fullName>
    </submittedName>
</protein>
<gene>
    <name evidence="6" type="ORF">FEM03_15250</name>
</gene>
<feature type="domain" description="RNA polymerase sigma-70" evidence="5">
    <location>
        <begin position="75"/>
        <end position="88"/>
    </location>
</feature>
<proteinExistence type="predicted"/>
<dbReference type="PANTHER" id="PTHR30603:SF47">
    <property type="entry name" value="RNA POLYMERASE SIGMA FACTOR SIGD, CHLOROPLASTIC"/>
    <property type="match status" value="1"/>
</dbReference>
<keyword evidence="3" id="KW-0238">DNA-binding</keyword>
<name>A0A5R8KCS0_9BACT</name>